<accession>A0A5C0SGH7</accession>
<dbReference type="Gene3D" id="1.10.10.2910">
    <property type="match status" value="1"/>
</dbReference>
<evidence type="ECO:0000313" key="3">
    <source>
        <dbReference type="Proteomes" id="UP000324646"/>
    </source>
</evidence>
<dbReference type="Pfam" id="PF06114">
    <property type="entry name" value="Peptidase_M78"/>
    <property type="match status" value="1"/>
</dbReference>
<evidence type="ECO:0000259" key="1">
    <source>
        <dbReference type="Pfam" id="PF06114"/>
    </source>
</evidence>
<dbReference type="InterPro" id="IPR052345">
    <property type="entry name" value="Rad_response_metalloprotease"/>
</dbReference>
<feature type="domain" description="IrrE N-terminal-like" evidence="1">
    <location>
        <begin position="27"/>
        <end position="118"/>
    </location>
</feature>
<reference evidence="2 3" key="1">
    <citation type="submission" date="2019-07" db="EMBL/GenBank/DDBJ databases">
        <title>Complete genome of Crassaminicella thermophila SY095.</title>
        <authorList>
            <person name="Li X."/>
        </authorList>
    </citation>
    <scope>NUCLEOTIDE SEQUENCE [LARGE SCALE GENOMIC DNA]</scope>
    <source>
        <strain evidence="2 3">SY095</strain>
    </source>
</reference>
<dbReference type="PANTHER" id="PTHR43236">
    <property type="entry name" value="ANTITOXIN HIGA1"/>
    <property type="match status" value="1"/>
</dbReference>
<name>A0A5C0SGH7_CRATE</name>
<dbReference type="AlphaFoldDB" id="A0A5C0SGH7"/>
<gene>
    <name evidence="2" type="ORF">FQB35_10680</name>
</gene>
<sequence>MNIIKKTVQSLVNKYNTNNPFELADFLDIVVIKRTLDKDIKGFYQYFQRNKIIYINDLLPYNDQKIVCGHELGHAMLHSKLNIMFLESNTFCIKNKFENEANKFAAELLVPDNLLKQYPGFTLEQVASIEYLPLELIKLKFNLSLF</sequence>
<dbReference type="KEGG" id="crs:FQB35_10680"/>
<proteinExistence type="predicted"/>
<dbReference type="RefSeq" id="WP_148809894.1">
    <property type="nucleotide sequence ID" value="NZ_CP042243.1"/>
</dbReference>
<dbReference type="PANTHER" id="PTHR43236:SF1">
    <property type="entry name" value="BLL7220 PROTEIN"/>
    <property type="match status" value="1"/>
</dbReference>
<dbReference type="Proteomes" id="UP000324646">
    <property type="component" value="Chromosome"/>
</dbReference>
<keyword evidence="3" id="KW-1185">Reference proteome</keyword>
<organism evidence="2 3">
    <name type="scientific">Crassaminicella thermophila</name>
    <dbReference type="NCBI Taxonomy" id="2599308"/>
    <lineage>
        <taxon>Bacteria</taxon>
        <taxon>Bacillati</taxon>
        <taxon>Bacillota</taxon>
        <taxon>Clostridia</taxon>
        <taxon>Eubacteriales</taxon>
        <taxon>Clostridiaceae</taxon>
        <taxon>Crassaminicella</taxon>
    </lineage>
</organism>
<dbReference type="OrthoDB" id="9816277at2"/>
<dbReference type="InterPro" id="IPR010359">
    <property type="entry name" value="IrrE_HExxH"/>
</dbReference>
<dbReference type="EMBL" id="CP042243">
    <property type="protein sequence ID" value="QEK12757.1"/>
    <property type="molecule type" value="Genomic_DNA"/>
</dbReference>
<evidence type="ECO:0000313" key="2">
    <source>
        <dbReference type="EMBL" id="QEK12757.1"/>
    </source>
</evidence>
<protein>
    <submittedName>
        <fullName evidence="2">ImmA/IrrE family metallo-endopeptidase</fullName>
    </submittedName>
</protein>